<gene>
    <name evidence="3" type="ORF">KTA_19110</name>
</gene>
<name>A0A455T3A6_9CHLR</name>
<accession>A0A455T3A6</accession>
<dbReference type="InterPro" id="IPR035890">
    <property type="entry name" value="Anti-sigma-28_factor_FlgM_sf"/>
</dbReference>
<protein>
    <recommendedName>
        <fullName evidence="2">Anti-sigma-28 factor FlgM C-terminal domain-containing protein</fullName>
    </recommendedName>
</protein>
<feature type="domain" description="Anti-sigma-28 factor FlgM C-terminal" evidence="2">
    <location>
        <begin position="106"/>
        <end position="138"/>
    </location>
</feature>
<reference evidence="3" key="1">
    <citation type="submission" date="2018-12" db="EMBL/GenBank/DDBJ databases">
        <title>Novel natural products biosynthetic potential of the class Ktedonobacteria.</title>
        <authorList>
            <person name="Zheng Y."/>
            <person name="Saitou A."/>
            <person name="Wang C.M."/>
            <person name="Toyoda A."/>
            <person name="Minakuchi Y."/>
            <person name="Sekiguchi Y."/>
            <person name="Ueda K."/>
            <person name="Takano H."/>
            <person name="Sakai Y."/>
            <person name="Yokota A."/>
            <person name="Yabe S."/>
        </authorList>
    </citation>
    <scope>NUCLEOTIDE SEQUENCE</scope>
    <source>
        <strain evidence="3">A3-2</strain>
    </source>
</reference>
<dbReference type="EMBL" id="AP019377">
    <property type="protein sequence ID" value="BBH93712.1"/>
    <property type="molecule type" value="Genomic_DNA"/>
</dbReference>
<dbReference type="SUPFAM" id="SSF101498">
    <property type="entry name" value="Anti-sigma factor FlgM"/>
    <property type="match status" value="1"/>
</dbReference>
<sequence length="145" mass="15750">MRIRQVTRAGKQSGRSRASRANADTAQASAPGEGWQASSLQERGIGWQPWLRGRDEERYLQSALPRRRRSSSASNRPGGQDAFSETAATPEPEESGVAGASLAALLEEERAERVAMLRARVAAGTYEVDSLVLARRMLGELVRDG</sequence>
<feature type="region of interest" description="Disordered" evidence="1">
    <location>
        <begin position="62"/>
        <end position="101"/>
    </location>
</feature>
<organism evidence="3">
    <name type="scientific">Thermogemmatispora argillosa</name>
    <dbReference type="NCBI Taxonomy" id="2045280"/>
    <lineage>
        <taxon>Bacteria</taxon>
        <taxon>Bacillati</taxon>
        <taxon>Chloroflexota</taxon>
        <taxon>Ktedonobacteria</taxon>
        <taxon>Thermogemmatisporales</taxon>
        <taxon>Thermogemmatisporaceae</taxon>
        <taxon>Thermogemmatispora</taxon>
    </lineage>
</organism>
<evidence type="ECO:0000259" key="2">
    <source>
        <dbReference type="Pfam" id="PF04316"/>
    </source>
</evidence>
<dbReference type="Pfam" id="PF04316">
    <property type="entry name" value="FlgM"/>
    <property type="match status" value="1"/>
</dbReference>
<evidence type="ECO:0000256" key="1">
    <source>
        <dbReference type="SAM" id="MobiDB-lite"/>
    </source>
</evidence>
<dbReference type="AlphaFoldDB" id="A0A455T3A6"/>
<feature type="region of interest" description="Disordered" evidence="1">
    <location>
        <begin position="1"/>
        <end position="41"/>
    </location>
</feature>
<proteinExistence type="predicted"/>
<dbReference type="InterPro" id="IPR031316">
    <property type="entry name" value="FlgM_C"/>
</dbReference>
<evidence type="ECO:0000313" key="3">
    <source>
        <dbReference type="EMBL" id="BBH93712.1"/>
    </source>
</evidence>